<name>A0ACB9ZSV3_CATRO</name>
<dbReference type="EMBL" id="CM044708">
    <property type="protein sequence ID" value="KAI5649886.1"/>
    <property type="molecule type" value="Genomic_DNA"/>
</dbReference>
<keyword evidence="2" id="KW-1185">Reference proteome</keyword>
<protein>
    <submittedName>
        <fullName evidence="1">Uncharacterized protein</fullName>
    </submittedName>
</protein>
<reference evidence="2" key="1">
    <citation type="journal article" date="2023" name="Nat. Plants">
        <title>Single-cell RNA sequencing provides a high-resolution roadmap for understanding the multicellular compartmentation of specialized metabolism.</title>
        <authorList>
            <person name="Sun S."/>
            <person name="Shen X."/>
            <person name="Li Y."/>
            <person name="Li Y."/>
            <person name="Wang S."/>
            <person name="Li R."/>
            <person name="Zhang H."/>
            <person name="Shen G."/>
            <person name="Guo B."/>
            <person name="Wei J."/>
            <person name="Xu J."/>
            <person name="St-Pierre B."/>
            <person name="Chen S."/>
            <person name="Sun C."/>
        </authorList>
    </citation>
    <scope>NUCLEOTIDE SEQUENCE [LARGE SCALE GENOMIC DNA]</scope>
</reference>
<organism evidence="1 2">
    <name type="scientific">Catharanthus roseus</name>
    <name type="common">Madagascar periwinkle</name>
    <name type="synonym">Vinca rosea</name>
    <dbReference type="NCBI Taxonomy" id="4058"/>
    <lineage>
        <taxon>Eukaryota</taxon>
        <taxon>Viridiplantae</taxon>
        <taxon>Streptophyta</taxon>
        <taxon>Embryophyta</taxon>
        <taxon>Tracheophyta</taxon>
        <taxon>Spermatophyta</taxon>
        <taxon>Magnoliopsida</taxon>
        <taxon>eudicotyledons</taxon>
        <taxon>Gunneridae</taxon>
        <taxon>Pentapetalae</taxon>
        <taxon>asterids</taxon>
        <taxon>lamiids</taxon>
        <taxon>Gentianales</taxon>
        <taxon>Apocynaceae</taxon>
        <taxon>Rauvolfioideae</taxon>
        <taxon>Vinceae</taxon>
        <taxon>Catharanthinae</taxon>
        <taxon>Catharanthus</taxon>
    </lineage>
</organism>
<accession>A0ACB9ZSV3</accession>
<gene>
    <name evidence="1" type="ORF">M9H77_35891</name>
</gene>
<dbReference type="Proteomes" id="UP001060085">
    <property type="component" value="Linkage Group LG08"/>
</dbReference>
<evidence type="ECO:0000313" key="2">
    <source>
        <dbReference type="Proteomes" id="UP001060085"/>
    </source>
</evidence>
<comment type="caution">
    <text evidence="1">The sequence shown here is derived from an EMBL/GenBank/DDBJ whole genome shotgun (WGS) entry which is preliminary data.</text>
</comment>
<evidence type="ECO:0000313" key="1">
    <source>
        <dbReference type="EMBL" id="KAI5649886.1"/>
    </source>
</evidence>
<sequence>MRKRRFLDDKEDNMSKDLFTIEGWSSYHVGTRTIMAVQVLSTHSKGNSYQSSESASSGLSRKGFTKLRTYASNPIKSLASAFSPTFSIQSIGDIIRENKYKKFRQWVYYNRDWAVDVYMNDDNTKQESPSKTKKLWASL</sequence>
<proteinExistence type="predicted"/>